<dbReference type="Proteomes" id="UP001566132">
    <property type="component" value="Unassembled WGS sequence"/>
</dbReference>
<evidence type="ECO:0000313" key="3">
    <source>
        <dbReference type="Proteomes" id="UP001566132"/>
    </source>
</evidence>
<accession>A0ABD1F9C0</accession>
<keyword evidence="1" id="KW-1133">Transmembrane helix</keyword>
<sequence>MSLSELSFEALKDFRWFYKTSVLPSHIAHEVPPDALFTARKKFRFIFDLPTIDCSNYREKVSFDRSDYPVVPLQPNVPGSVYAGIRNVWIPIGYLIISVIQTVHLGMQLIFMIIVVLEIGNKVIETRKYLKSRPEDIDSHKKSFSIVYEGIEIFGELFGYQFLTMSCGFIIYFLALLMFLIEVVKPLGMLTSPEHIKIVIVMGIVVTLSSNSYPVRFSYFNVRGYAQLKLTSKKLCSFLK</sequence>
<evidence type="ECO:0000313" key="2">
    <source>
        <dbReference type="EMBL" id="KAL1512909.1"/>
    </source>
</evidence>
<reference evidence="2 3" key="1">
    <citation type="submission" date="2024-05" db="EMBL/GenBank/DDBJ databases">
        <title>Genetic variation in Jamaican populations of the coffee berry borer (Hypothenemus hampei).</title>
        <authorList>
            <person name="Errbii M."/>
            <person name="Myrie A."/>
        </authorList>
    </citation>
    <scope>NUCLEOTIDE SEQUENCE [LARGE SCALE GENOMIC DNA]</scope>
    <source>
        <strain evidence="2">JA-Hopewell-2020-01-JO</strain>
        <tissue evidence="2">Whole body</tissue>
    </source>
</reference>
<dbReference type="EMBL" id="JBDJPC010000002">
    <property type="protein sequence ID" value="KAL1512909.1"/>
    <property type="molecule type" value="Genomic_DNA"/>
</dbReference>
<dbReference type="AlphaFoldDB" id="A0ABD1F9C0"/>
<protein>
    <submittedName>
        <fullName evidence="2">Uncharacterized protein</fullName>
    </submittedName>
</protein>
<keyword evidence="1" id="KW-0812">Transmembrane</keyword>
<keyword evidence="1" id="KW-0472">Membrane</keyword>
<feature type="transmembrane region" description="Helical" evidence="1">
    <location>
        <begin position="196"/>
        <end position="213"/>
    </location>
</feature>
<feature type="transmembrane region" description="Helical" evidence="1">
    <location>
        <begin position="162"/>
        <end position="184"/>
    </location>
</feature>
<feature type="transmembrane region" description="Helical" evidence="1">
    <location>
        <begin position="92"/>
        <end position="117"/>
    </location>
</feature>
<proteinExistence type="predicted"/>
<organism evidence="2 3">
    <name type="scientific">Hypothenemus hampei</name>
    <name type="common">Coffee berry borer</name>
    <dbReference type="NCBI Taxonomy" id="57062"/>
    <lineage>
        <taxon>Eukaryota</taxon>
        <taxon>Metazoa</taxon>
        <taxon>Ecdysozoa</taxon>
        <taxon>Arthropoda</taxon>
        <taxon>Hexapoda</taxon>
        <taxon>Insecta</taxon>
        <taxon>Pterygota</taxon>
        <taxon>Neoptera</taxon>
        <taxon>Endopterygota</taxon>
        <taxon>Coleoptera</taxon>
        <taxon>Polyphaga</taxon>
        <taxon>Cucujiformia</taxon>
        <taxon>Curculionidae</taxon>
        <taxon>Scolytinae</taxon>
        <taxon>Hypothenemus</taxon>
    </lineage>
</organism>
<keyword evidence="3" id="KW-1185">Reference proteome</keyword>
<gene>
    <name evidence="2" type="ORF">ABEB36_002412</name>
</gene>
<comment type="caution">
    <text evidence="2">The sequence shown here is derived from an EMBL/GenBank/DDBJ whole genome shotgun (WGS) entry which is preliminary data.</text>
</comment>
<name>A0ABD1F9C0_HYPHA</name>
<evidence type="ECO:0000256" key="1">
    <source>
        <dbReference type="SAM" id="Phobius"/>
    </source>
</evidence>